<dbReference type="InterPro" id="IPR041413">
    <property type="entry name" value="MLTR_LBD"/>
</dbReference>
<dbReference type="RefSeq" id="WP_134119512.1">
    <property type="nucleotide sequence ID" value="NZ_SODF01000001.1"/>
</dbReference>
<gene>
    <name evidence="2" type="ORF">EV650_3202</name>
</gene>
<name>A0A4R8A1E1_9ACTN</name>
<evidence type="ECO:0000313" key="2">
    <source>
        <dbReference type="EMBL" id="TDW24323.1"/>
    </source>
</evidence>
<feature type="domain" description="MmyB-like transcription regulator ligand binding" evidence="1">
    <location>
        <begin position="27"/>
        <end position="89"/>
    </location>
</feature>
<dbReference type="OrthoDB" id="3212310at2"/>
<dbReference type="AlphaFoldDB" id="A0A4R8A1E1"/>
<sequence length="159" mass="17712">MDQEILAHFLQQRPDEAAPGRPDHRASPVLELIVEHLPEYPATVFSRFGEVLLQTRPAIALFGDYTRTGGSSQFLVDRWLSDPSARERYLVEVGVPVRHHPRCYRHIALGGLALYRHLLVCPAQRQALLVFMPVPGSASHAKLRALAAASNEDSSADRQ</sequence>
<proteinExistence type="predicted"/>
<dbReference type="Proteomes" id="UP000295447">
    <property type="component" value="Unassembled WGS sequence"/>
</dbReference>
<dbReference type="EMBL" id="SODF01000001">
    <property type="protein sequence ID" value="TDW24323.1"/>
    <property type="molecule type" value="Genomic_DNA"/>
</dbReference>
<dbReference type="Pfam" id="PF17765">
    <property type="entry name" value="MLTR_LBD"/>
    <property type="match status" value="1"/>
</dbReference>
<dbReference type="PANTHER" id="PTHR35010">
    <property type="entry name" value="BLL4672 PROTEIN-RELATED"/>
    <property type="match status" value="1"/>
</dbReference>
<keyword evidence="3" id="KW-1185">Reference proteome</keyword>
<accession>A0A4R8A1E1</accession>
<organism evidence="2 3">
    <name type="scientific">Kribbella kalugense</name>
    <dbReference type="NCBI Taxonomy" id="2512221"/>
    <lineage>
        <taxon>Bacteria</taxon>
        <taxon>Bacillati</taxon>
        <taxon>Actinomycetota</taxon>
        <taxon>Actinomycetes</taxon>
        <taxon>Propionibacteriales</taxon>
        <taxon>Kribbellaceae</taxon>
        <taxon>Kribbella</taxon>
    </lineage>
</organism>
<dbReference type="PANTHER" id="PTHR35010:SF2">
    <property type="entry name" value="BLL4672 PROTEIN"/>
    <property type="match status" value="1"/>
</dbReference>
<comment type="caution">
    <text evidence="2">The sequence shown here is derived from an EMBL/GenBank/DDBJ whole genome shotgun (WGS) entry which is preliminary data.</text>
</comment>
<evidence type="ECO:0000259" key="1">
    <source>
        <dbReference type="Pfam" id="PF17765"/>
    </source>
</evidence>
<reference evidence="2 3" key="1">
    <citation type="submission" date="2019-03" db="EMBL/GenBank/DDBJ databases">
        <title>Genomic Encyclopedia of Type Strains, Phase III (KMG-III): the genomes of soil and plant-associated and newly described type strains.</title>
        <authorList>
            <person name="Whitman W."/>
        </authorList>
    </citation>
    <scope>NUCLEOTIDE SEQUENCE [LARGE SCALE GENOMIC DNA]</scope>
    <source>
        <strain evidence="2 3">VKM Ac-2570</strain>
    </source>
</reference>
<protein>
    <recommendedName>
        <fullName evidence="1">MmyB-like transcription regulator ligand binding domain-containing protein</fullName>
    </recommendedName>
</protein>
<evidence type="ECO:0000313" key="3">
    <source>
        <dbReference type="Proteomes" id="UP000295447"/>
    </source>
</evidence>